<dbReference type="InterPro" id="IPR023333">
    <property type="entry name" value="Proteasome_suB-type"/>
</dbReference>
<dbReference type="PANTHER" id="PTHR32194:SF0">
    <property type="entry name" value="ATP-DEPENDENT PROTEASE SUBUNIT HSLV"/>
    <property type="match status" value="1"/>
</dbReference>
<dbReference type="GO" id="GO:0019774">
    <property type="term" value="C:proteasome core complex, beta-subunit complex"/>
    <property type="evidence" value="ECO:0007669"/>
    <property type="project" value="UniProtKB-ARBA"/>
</dbReference>
<keyword evidence="6" id="KW-0888">Threonine protease</keyword>
<evidence type="ECO:0000256" key="6">
    <source>
        <dbReference type="ARBA" id="ARBA00022698"/>
    </source>
</evidence>
<dbReference type="PANTHER" id="PTHR32194">
    <property type="entry name" value="METALLOPROTEASE TLDD"/>
    <property type="match status" value="1"/>
</dbReference>
<dbReference type="EMBL" id="UZAN01053290">
    <property type="protein sequence ID" value="VDP89905.1"/>
    <property type="molecule type" value="Genomic_DNA"/>
</dbReference>
<dbReference type="Proteomes" id="UP000272942">
    <property type="component" value="Unassembled WGS sequence"/>
</dbReference>
<reference evidence="9 10" key="2">
    <citation type="submission" date="2018-11" db="EMBL/GenBank/DDBJ databases">
        <authorList>
            <consortium name="Pathogen Informatics"/>
        </authorList>
    </citation>
    <scope>NUCLEOTIDE SEQUENCE [LARGE SCALE GENOMIC DNA]</scope>
    <source>
        <strain evidence="9 10">Egypt</strain>
    </source>
</reference>
<protein>
    <recommendedName>
        <fullName evidence="3">proteasome endopeptidase complex</fullName>
        <ecNumber evidence="3">3.4.25.1</ecNumber>
    </recommendedName>
</protein>
<dbReference type="AlphaFoldDB" id="A0A183B0A0"/>
<evidence type="ECO:0000313" key="10">
    <source>
        <dbReference type="Proteomes" id="UP000272942"/>
    </source>
</evidence>
<dbReference type="InterPro" id="IPR029055">
    <property type="entry name" value="Ntn_hydrolases_N"/>
</dbReference>
<evidence type="ECO:0000313" key="9">
    <source>
        <dbReference type="EMBL" id="VDP89905.1"/>
    </source>
</evidence>
<evidence type="ECO:0000256" key="4">
    <source>
        <dbReference type="ARBA" id="ARBA00022490"/>
    </source>
</evidence>
<dbReference type="SUPFAM" id="SSF56235">
    <property type="entry name" value="N-terminal nucleophile aminohydrolases (Ntn hydrolases)"/>
    <property type="match status" value="1"/>
</dbReference>
<dbReference type="GO" id="GO:0005737">
    <property type="term" value="C:cytoplasm"/>
    <property type="evidence" value="ECO:0007669"/>
    <property type="project" value="TreeGrafter"/>
</dbReference>
<evidence type="ECO:0000256" key="1">
    <source>
        <dbReference type="ARBA" id="ARBA00001198"/>
    </source>
</evidence>
<evidence type="ECO:0000313" key="11">
    <source>
        <dbReference type="WBParaSite" id="ECPE_0001267101-mRNA-1"/>
    </source>
</evidence>
<dbReference type="GO" id="GO:0051603">
    <property type="term" value="P:proteolysis involved in protein catabolic process"/>
    <property type="evidence" value="ECO:0007669"/>
    <property type="project" value="InterPro"/>
</dbReference>
<evidence type="ECO:0000256" key="5">
    <source>
        <dbReference type="ARBA" id="ARBA00022670"/>
    </source>
</evidence>
<dbReference type="PRINTS" id="PR00141">
    <property type="entry name" value="PROTEASOME"/>
</dbReference>
<keyword evidence="4" id="KW-0963">Cytoplasm</keyword>
<reference evidence="11" key="1">
    <citation type="submission" date="2016-06" db="UniProtKB">
        <authorList>
            <consortium name="WormBaseParasite"/>
        </authorList>
    </citation>
    <scope>IDENTIFICATION</scope>
</reference>
<dbReference type="OrthoDB" id="7854943at2759"/>
<dbReference type="GO" id="GO:0005634">
    <property type="term" value="C:nucleus"/>
    <property type="evidence" value="ECO:0007669"/>
    <property type="project" value="UniProtKB-SubCell"/>
</dbReference>
<evidence type="ECO:0000256" key="7">
    <source>
        <dbReference type="ARBA" id="ARBA00022801"/>
    </source>
</evidence>
<evidence type="ECO:0000256" key="2">
    <source>
        <dbReference type="ARBA" id="ARBA00004123"/>
    </source>
</evidence>
<evidence type="ECO:0000256" key="8">
    <source>
        <dbReference type="ARBA" id="ARBA00022942"/>
    </source>
</evidence>
<dbReference type="InterPro" id="IPR000243">
    <property type="entry name" value="Pept_T1A_subB"/>
</dbReference>
<dbReference type="GO" id="GO:0004298">
    <property type="term" value="F:threonine-type endopeptidase activity"/>
    <property type="evidence" value="ECO:0007669"/>
    <property type="project" value="UniProtKB-KW"/>
</dbReference>
<comment type="subcellular location">
    <subcellularLocation>
        <location evidence="2">Nucleus</location>
    </subcellularLocation>
</comment>
<evidence type="ECO:0000256" key="3">
    <source>
        <dbReference type="ARBA" id="ARBA00012039"/>
    </source>
</evidence>
<dbReference type="WBParaSite" id="ECPE_0001267101-mRNA-1">
    <property type="protein sequence ID" value="ECPE_0001267101-mRNA-1"/>
    <property type="gene ID" value="ECPE_0001267101"/>
</dbReference>
<gene>
    <name evidence="9" type="ORF">ECPE_LOCUS12633</name>
</gene>
<keyword evidence="8" id="KW-0647">Proteasome</keyword>
<comment type="catalytic activity">
    <reaction evidence="1">
        <text>Cleavage of peptide bonds with very broad specificity.</text>
        <dbReference type="EC" id="3.4.25.1"/>
    </reaction>
</comment>
<dbReference type="InterPro" id="IPR001353">
    <property type="entry name" value="Proteasome_sua/b"/>
</dbReference>
<name>A0A183B0A0_9TREM</name>
<keyword evidence="7" id="KW-0378">Hydrolase</keyword>
<dbReference type="Gene3D" id="3.60.20.10">
    <property type="entry name" value="Glutamine Phosphoribosylpyrophosphate, subunit 1, domain 1"/>
    <property type="match status" value="1"/>
</dbReference>
<accession>A0A183B0A0</accession>
<dbReference type="EC" id="3.4.25.1" evidence="3"/>
<sequence>MLLRQPAVTGGSGSTYIYGYFDREYKPNMKQEDCVNFVATGVSLAINRDGSSGGCVRLAIITSDGVERRLIKGSDVPTYTLNR</sequence>
<proteinExistence type="predicted"/>
<organism evidence="11">
    <name type="scientific">Echinostoma caproni</name>
    <dbReference type="NCBI Taxonomy" id="27848"/>
    <lineage>
        <taxon>Eukaryota</taxon>
        <taxon>Metazoa</taxon>
        <taxon>Spiralia</taxon>
        <taxon>Lophotrochozoa</taxon>
        <taxon>Platyhelminthes</taxon>
        <taxon>Trematoda</taxon>
        <taxon>Digenea</taxon>
        <taxon>Plagiorchiida</taxon>
        <taxon>Echinostomata</taxon>
        <taxon>Echinostomatoidea</taxon>
        <taxon>Echinostomatidae</taxon>
        <taxon>Echinostoma</taxon>
    </lineage>
</organism>
<keyword evidence="5" id="KW-0645">Protease</keyword>
<dbReference type="Pfam" id="PF00227">
    <property type="entry name" value="Proteasome"/>
    <property type="match status" value="1"/>
</dbReference>
<keyword evidence="10" id="KW-1185">Reference proteome</keyword>